<feature type="region of interest" description="Disordered" evidence="3">
    <location>
        <begin position="91"/>
        <end position="333"/>
    </location>
</feature>
<accession>A0A9W8TCJ8</accession>
<feature type="region of interest" description="Disordered" evidence="3">
    <location>
        <begin position="382"/>
        <end position="413"/>
    </location>
</feature>
<feature type="domain" description="Chromo" evidence="4">
    <location>
        <begin position="10"/>
        <end position="80"/>
    </location>
</feature>
<evidence type="ECO:0000313" key="5">
    <source>
        <dbReference type="EMBL" id="KAJ3515089.1"/>
    </source>
</evidence>
<evidence type="ECO:0000259" key="4">
    <source>
        <dbReference type="PROSITE" id="PS50013"/>
    </source>
</evidence>
<comment type="subcellular location">
    <subcellularLocation>
        <location evidence="1">Nucleus</location>
    </subcellularLocation>
</comment>
<dbReference type="InterPro" id="IPR023780">
    <property type="entry name" value="Chromo_domain"/>
</dbReference>
<dbReference type="PANTHER" id="PTHR22812">
    <property type="entry name" value="CHROMOBOX PROTEIN"/>
    <property type="match status" value="1"/>
</dbReference>
<organism evidence="5 6">
    <name type="scientific">Agrocybe chaxingu</name>
    <dbReference type="NCBI Taxonomy" id="84603"/>
    <lineage>
        <taxon>Eukaryota</taxon>
        <taxon>Fungi</taxon>
        <taxon>Dikarya</taxon>
        <taxon>Basidiomycota</taxon>
        <taxon>Agaricomycotina</taxon>
        <taxon>Agaricomycetes</taxon>
        <taxon>Agaricomycetidae</taxon>
        <taxon>Agaricales</taxon>
        <taxon>Agaricineae</taxon>
        <taxon>Strophariaceae</taxon>
        <taxon>Agrocybe</taxon>
    </lineage>
</organism>
<dbReference type="Proteomes" id="UP001148786">
    <property type="component" value="Unassembled WGS sequence"/>
</dbReference>
<dbReference type="AlphaFoldDB" id="A0A9W8TCJ8"/>
<sequence>MSDDASEQEYEVESIVEAKVEREKASRKAKNPKLIWKYRVRWKGYGPQDDTWEPAESFVGSENIVSTFWERANTNGRDVSILSQFKLGEAFCHVGPPRPKGKRKSATDFQQTTSQSAPQSTAPPPQAEADSSVKTSDKRRRDPSPNVEGQISSSRPSKRLRGEEPSSQPHKMEEVATKTDSTPTTRKSARNRRSPSPEVIPDSDEEMNGSSLLNILSPGYKRSRTTAAVGHENQSSRRIETSIDHESAQGVVSGPQEEPASKVPAHQARATNPRVKMIEDPNLSQVDRAISPKARATRGAARATSSHAATVSVSSKRSKPGPGRSSAGLLVPKTTSLLTAEKGLLKTVKIEVVNEHPPSGEELLQLAGLDSQAAETLPDFEDTIPEPQQQSETEPSPDKREQSAGDQDVPSHKFSVEMPKHNLFPAQAPNSPEPLSAQWKQSTIFGPLSLGAPSIVQADETNSSRLYLNLDASVSIPVLLHAASPDSTNFEVVANGTPGKFYSTQAATNLLGTVRMAGVPARVVVDKDTSNGEKEHLRRFHQRLTGGDIFVSIAGTQILVFCASGNTLLSQRLNAPSSLLNEPDAILVAPVVIENFSGYADAASAADDTQWTQYIKSHP</sequence>
<dbReference type="EMBL" id="JANKHO010000112">
    <property type="protein sequence ID" value="KAJ3515089.1"/>
    <property type="molecule type" value="Genomic_DNA"/>
</dbReference>
<protein>
    <recommendedName>
        <fullName evidence="4">Chromo domain-containing protein</fullName>
    </recommendedName>
</protein>
<dbReference type="InterPro" id="IPR051219">
    <property type="entry name" value="Heterochromatin_chromo-domain"/>
</dbReference>
<name>A0A9W8TCJ8_9AGAR</name>
<feature type="compositionally biased region" description="Basic and acidic residues" evidence="3">
    <location>
        <begin position="234"/>
        <end position="247"/>
    </location>
</feature>
<keyword evidence="2" id="KW-0539">Nucleus</keyword>
<dbReference type="GO" id="GO:0006338">
    <property type="term" value="P:chromatin remodeling"/>
    <property type="evidence" value="ECO:0007669"/>
    <property type="project" value="UniProtKB-ARBA"/>
</dbReference>
<gene>
    <name evidence="5" type="ORF">NLJ89_g1969</name>
</gene>
<dbReference type="OrthoDB" id="2447764at2759"/>
<evidence type="ECO:0000256" key="3">
    <source>
        <dbReference type="SAM" id="MobiDB-lite"/>
    </source>
</evidence>
<dbReference type="InterPro" id="IPR000953">
    <property type="entry name" value="Chromo/chromo_shadow_dom"/>
</dbReference>
<dbReference type="InterPro" id="IPR016197">
    <property type="entry name" value="Chromo-like_dom_sf"/>
</dbReference>
<dbReference type="PROSITE" id="PS50013">
    <property type="entry name" value="CHROMO_2"/>
    <property type="match status" value="1"/>
</dbReference>
<dbReference type="GO" id="GO:0005634">
    <property type="term" value="C:nucleus"/>
    <property type="evidence" value="ECO:0007669"/>
    <property type="project" value="UniProtKB-SubCell"/>
</dbReference>
<evidence type="ECO:0000313" key="6">
    <source>
        <dbReference type="Proteomes" id="UP001148786"/>
    </source>
</evidence>
<dbReference type="SMART" id="SM00298">
    <property type="entry name" value="CHROMO"/>
    <property type="match status" value="1"/>
</dbReference>
<feature type="compositionally biased region" description="Low complexity" evidence="3">
    <location>
        <begin position="297"/>
        <end position="315"/>
    </location>
</feature>
<dbReference type="CDD" id="cd18968">
    <property type="entry name" value="chromodomain"/>
    <property type="match status" value="1"/>
</dbReference>
<keyword evidence="6" id="KW-1185">Reference proteome</keyword>
<dbReference type="Gene3D" id="2.40.50.40">
    <property type="match status" value="1"/>
</dbReference>
<evidence type="ECO:0000256" key="1">
    <source>
        <dbReference type="ARBA" id="ARBA00004123"/>
    </source>
</evidence>
<dbReference type="Pfam" id="PF00385">
    <property type="entry name" value="Chromo"/>
    <property type="match status" value="1"/>
</dbReference>
<proteinExistence type="predicted"/>
<feature type="compositionally biased region" description="Low complexity" evidence="3">
    <location>
        <begin position="110"/>
        <end position="120"/>
    </location>
</feature>
<feature type="compositionally biased region" description="Basic and acidic residues" evidence="3">
    <location>
        <begin position="396"/>
        <end position="413"/>
    </location>
</feature>
<evidence type="ECO:0000256" key="2">
    <source>
        <dbReference type="ARBA" id="ARBA00023242"/>
    </source>
</evidence>
<reference evidence="5" key="1">
    <citation type="submission" date="2022-07" db="EMBL/GenBank/DDBJ databases">
        <title>Genome Sequence of Agrocybe chaxingu.</title>
        <authorList>
            <person name="Buettner E."/>
        </authorList>
    </citation>
    <scope>NUCLEOTIDE SEQUENCE</scope>
    <source>
        <strain evidence="5">MP-N11</strain>
    </source>
</reference>
<feature type="compositionally biased region" description="Basic and acidic residues" evidence="3">
    <location>
        <begin position="160"/>
        <end position="177"/>
    </location>
</feature>
<dbReference type="SUPFAM" id="SSF54160">
    <property type="entry name" value="Chromo domain-like"/>
    <property type="match status" value="1"/>
</dbReference>
<comment type="caution">
    <text evidence="5">The sequence shown here is derived from an EMBL/GenBank/DDBJ whole genome shotgun (WGS) entry which is preliminary data.</text>
</comment>